<evidence type="ECO:0000313" key="3">
    <source>
        <dbReference type="Proteomes" id="UP000729402"/>
    </source>
</evidence>
<gene>
    <name evidence="2" type="ORF">GUJ93_ZPchr0011g28135</name>
</gene>
<sequence length="149" mass="16598">MIGLLAYEPLASASRSDLGEVDIAPIPSTDVIGHETNLHDATKDVSPPDCTRPTNSFVHMFPFDISQYLQDEEVTDARQPIMTQPSLEVKEILLDLLRHLSDLVETLMNDSGPTRARFNDILNSLPSKLVDVLTPMVYLEYHGPVLQRA</sequence>
<feature type="domain" description="DUF1409" evidence="1">
    <location>
        <begin position="103"/>
        <end position="142"/>
    </location>
</feature>
<accession>A0A8J5WF62</accession>
<dbReference type="Pfam" id="PF07197">
    <property type="entry name" value="DUF1409"/>
    <property type="match status" value="1"/>
</dbReference>
<name>A0A8J5WF62_ZIZPA</name>
<keyword evidence="3" id="KW-1185">Reference proteome</keyword>
<dbReference type="AlphaFoldDB" id="A0A8J5WF62"/>
<evidence type="ECO:0000259" key="1">
    <source>
        <dbReference type="Pfam" id="PF07197"/>
    </source>
</evidence>
<dbReference type="EMBL" id="JAAALK010000081">
    <property type="protein sequence ID" value="KAG8088865.1"/>
    <property type="molecule type" value="Genomic_DNA"/>
</dbReference>
<evidence type="ECO:0000313" key="2">
    <source>
        <dbReference type="EMBL" id="KAG8088865.1"/>
    </source>
</evidence>
<dbReference type="InterPro" id="IPR010811">
    <property type="entry name" value="DUF1409"/>
</dbReference>
<proteinExistence type="predicted"/>
<comment type="caution">
    <text evidence="2">The sequence shown here is derived from an EMBL/GenBank/DDBJ whole genome shotgun (WGS) entry which is preliminary data.</text>
</comment>
<reference evidence="2" key="2">
    <citation type="submission" date="2021-02" db="EMBL/GenBank/DDBJ databases">
        <authorList>
            <person name="Kimball J.A."/>
            <person name="Haas M.W."/>
            <person name="Macchietto M."/>
            <person name="Kono T."/>
            <person name="Duquette J."/>
            <person name="Shao M."/>
        </authorList>
    </citation>
    <scope>NUCLEOTIDE SEQUENCE</scope>
    <source>
        <tissue evidence="2">Fresh leaf tissue</tissue>
    </source>
</reference>
<protein>
    <recommendedName>
        <fullName evidence="1">DUF1409 domain-containing protein</fullName>
    </recommendedName>
</protein>
<reference evidence="2" key="1">
    <citation type="journal article" date="2021" name="bioRxiv">
        <title>Whole Genome Assembly and Annotation of Northern Wild Rice, Zizania palustris L., Supports a Whole Genome Duplication in the Zizania Genus.</title>
        <authorList>
            <person name="Haas M."/>
            <person name="Kono T."/>
            <person name="Macchietto M."/>
            <person name="Millas R."/>
            <person name="McGilp L."/>
            <person name="Shao M."/>
            <person name="Duquette J."/>
            <person name="Hirsch C.N."/>
            <person name="Kimball J."/>
        </authorList>
    </citation>
    <scope>NUCLEOTIDE SEQUENCE</scope>
    <source>
        <tissue evidence="2">Fresh leaf tissue</tissue>
    </source>
</reference>
<organism evidence="2 3">
    <name type="scientific">Zizania palustris</name>
    <name type="common">Northern wild rice</name>
    <dbReference type="NCBI Taxonomy" id="103762"/>
    <lineage>
        <taxon>Eukaryota</taxon>
        <taxon>Viridiplantae</taxon>
        <taxon>Streptophyta</taxon>
        <taxon>Embryophyta</taxon>
        <taxon>Tracheophyta</taxon>
        <taxon>Spermatophyta</taxon>
        <taxon>Magnoliopsida</taxon>
        <taxon>Liliopsida</taxon>
        <taxon>Poales</taxon>
        <taxon>Poaceae</taxon>
        <taxon>BOP clade</taxon>
        <taxon>Oryzoideae</taxon>
        <taxon>Oryzeae</taxon>
        <taxon>Zizaniinae</taxon>
        <taxon>Zizania</taxon>
    </lineage>
</organism>
<dbReference type="Proteomes" id="UP000729402">
    <property type="component" value="Unassembled WGS sequence"/>
</dbReference>